<dbReference type="AlphaFoldDB" id="A0A8K2A6M6"/>
<dbReference type="EMBL" id="WVIC01000010">
    <property type="protein sequence ID" value="NCJ06184.1"/>
    <property type="molecule type" value="Genomic_DNA"/>
</dbReference>
<protein>
    <submittedName>
        <fullName evidence="1">Uncharacterized protein</fullName>
    </submittedName>
</protein>
<dbReference type="RefSeq" id="WP_161824666.1">
    <property type="nucleotide sequence ID" value="NZ_WVIC01000010.1"/>
</dbReference>
<proteinExistence type="predicted"/>
<name>A0A8K2A6M6_9CYAN</name>
<comment type="caution">
    <text evidence="1">The sequence shown here is derived from an EMBL/GenBank/DDBJ whole genome shotgun (WGS) entry which is preliminary data.</text>
</comment>
<accession>A0A8K2A6M6</accession>
<sequence length="226" mass="25589">MLLPWLRGTVPMTPEQLTHLLQTALEAGIKQCDALGQPISETQRQVLRQVATSRLLVGLSNPTAPEPTSNPLAALTPDQQQSLFDYIAACDAAGENWKTQLLNDWLYNRNSGAVQFIRDRFGADWLQQVQSQHLAAYIDIPSAQLQVGDRIELANRLWEWVPSEGAELEWHPGTVIRLFEITAAGNPLLSSTIRMDNGWEFDLHGLYDWNRPNWRWPQHRDINASS</sequence>
<evidence type="ECO:0000313" key="2">
    <source>
        <dbReference type="Proteomes" id="UP000607397"/>
    </source>
</evidence>
<dbReference type="Proteomes" id="UP000607397">
    <property type="component" value="Unassembled WGS sequence"/>
</dbReference>
<organism evidence="1 2">
    <name type="scientific">Petrachloros mirabilis ULC683</name>
    <dbReference type="NCBI Taxonomy" id="2781853"/>
    <lineage>
        <taxon>Bacteria</taxon>
        <taxon>Bacillati</taxon>
        <taxon>Cyanobacteriota</taxon>
        <taxon>Cyanophyceae</taxon>
        <taxon>Synechococcales</taxon>
        <taxon>Petrachlorosaceae</taxon>
        <taxon>Petrachloros</taxon>
        <taxon>Petrachloros mirabilis</taxon>
    </lineage>
</organism>
<reference evidence="1" key="1">
    <citation type="submission" date="2019-12" db="EMBL/GenBank/DDBJ databases">
        <title>High-Quality draft genome sequences of three cyanobacteria isolated from the limestone walls of the Old Cathedral of Coimbra.</title>
        <authorList>
            <person name="Tiago I."/>
            <person name="Soares F."/>
            <person name="Portugal A."/>
        </authorList>
    </citation>
    <scope>NUCLEOTIDE SEQUENCE [LARGE SCALE GENOMIC DNA]</scope>
    <source>
        <strain evidence="1">C</strain>
    </source>
</reference>
<evidence type="ECO:0000313" key="1">
    <source>
        <dbReference type="EMBL" id="NCJ06184.1"/>
    </source>
</evidence>
<gene>
    <name evidence="1" type="ORF">GS597_06560</name>
</gene>
<keyword evidence="2" id="KW-1185">Reference proteome</keyword>